<name>A0A7J4ISS9_9ARCH</name>
<sequence>MKNGKIIWEKMMDFALENGFDFFRLIYFDKKELDKTLWKFKEEEKKSNWKWFLGGKDGFWYIEGKLTEESEKALKEMKWNGFGFVRIYVFDKQKTKHIRLNADNYIFFKTPNKKEQSLLNEILKPLGSSKQLSF</sequence>
<gene>
    <name evidence="1" type="ORF">HA237_04375</name>
</gene>
<evidence type="ECO:0000313" key="2">
    <source>
        <dbReference type="Proteomes" id="UP000577419"/>
    </source>
</evidence>
<dbReference type="AlphaFoldDB" id="A0A7J4ISS9"/>
<dbReference type="Proteomes" id="UP000577419">
    <property type="component" value="Unassembled WGS sequence"/>
</dbReference>
<proteinExistence type="predicted"/>
<evidence type="ECO:0000313" key="1">
    <source>
        <dbReference type="EMBL" id="HIH08578.1"/>
    </source>
</evidence>
<comment type="caution">
    <text evidence="1">The sequence shown here is derived from an EMBL/GenBank/DDBJ whole genome shotgun (WGS) entry which is preliminary data.</text>
</comment>
<accession>A0A7J4ISS9</accession>
<dbReference type="EMBL" id="DUFG01000021">
    <property type="protein sequence ID" value="HIH08578.1"/>
    <property type="molecule type" value="Genomic_DNA"/>
</dbReference>
<reference evidence="2" key="1">
    <citation type="journal article" date="2020" name="bioRxiv">
        <title>A rank-normalized archaeal taxonomy based on genome phylogeny resolves widespread incomplete and uneven classifications.</title>
        <authorList>
            <person name="Rinke C."/>
            <person name="Chuvochina M."/>
            <person name="Mussig A.J."/>
            <person name="Chaumeil P.-A."/>
            <person name="Waite D.W."/>
            <person name="Whitman W.B."/>
            <person name="Parks D.H."/>
            <person name="Hugenholtz P."/>
        </authorList>
    </citation>
    <scope>NUCLEOTIDE SEQUENCE [LARGE SCALE GENOMIC DNA]</scope>
</reference>
<protein>
    <submittedName>
        <fullName evidence="1">Uncharacterized protein</fullName>
    </submittedName>
</protein>
<organism evidence="1 2">
    <name type="scientific">Candidatus Iainarchaeum sp</name>
    <dbReference type="NCBI Taxonomy" id="3101447"/>
    <lineage>
        <taxon>Archaea</taxon>
        <taxon>Candidatus Iainarchaeota</taxon>
        <taxon>Candidatus Iainarchaeia</taxon>
        <taxon>Candidatus Iainarchaeales</taxon>
        <taxon>Candidatus Iainarchaeaceae</taxon>
        <taxon>Candidatus Iainarchaeum</taxon>
    </lineage>
</organism>